<dbReference type="GO" id="GO:0003735">
    <property type="term" value="F:structural constituent of ribosome"/>
    <property type="evidence" value="ECO:0007669"/>
    <property type="project" value="InterPro"/>
</dbReference>
<evidence type="ECO:0000256" key="2">
    <source>
        <dbReference type="ARBA" id="ARBA00022730"/>
    </source>
</evidence>
<dbReference type="InterPro" id="IPR000244">
    <property type="entry name" value="Ribosomal_bL9"/>
</dbReference>
<reference evidence="9 10" key="1">
    <citation type="submission" date="2016-10" db="EMBL/GenBank/DDBJ databases">
        <authorList>
            <person name="de Groot N.N."/>
        </authorList>
    </citation>
    <scope>NUCLEOTIDE SEQUENCE [LARGE SCALE GENOMIC DNA]</scope>
    <source>
        <strain evidence="9 10">CGMCC 1.11156</strain>
    </source>
</reference>
<accession>A0A1I3GCA9</accession>
<name>A0A1I3GCA9_9ACTN</name>
<evidence type="ECO:0000313" key="10">
    <source>
        <dbReference type="Proteomes" id="UP000198649"/>
    </source>
</evidence>
<dbReference type="GO" id="GO:1990904">
    <property type="term" value="C:ribonucleoprotein complex"/>
    <property type="evidence" value="ECO:0007669"/>
    <property type="project" value="UniProtKB-KW"/>
</dbReference>
<keyword evidence="5 7" id="KW-0687">Ribonucleoprotein</keyword>
<gene>
    <name evidence="7" type="primary">rplI</name>
    <name evidence="9" type="ORF">SAMN05216561_10676</name>
</gene>
<dbReference type="Pfam" id="PF01281">
    <property type="entry name" value="Ribosomal_L9_N"/>
    <property type="match status" value="1"/>
</dbReference>
<feature type="domain" description="Ribosomal protein L9" evidence="8">
    <location>
        <begin position="13"/>
        <end position="40"/>
    </location>
</feature>
<proteinExistence type="inferred from homology"/>
<protein>
    <recommendedName>
        <fullName evidence="6 7">Large ribosomal subunit protein bL9</fullName>
    </recommendedName>
</protein>
<dbReference type="InterPro" id="IPR020069">
    <property type="entry name" value="Ribosomal_bL9_C"/>
</dbReference>
<dbReference type="InterPro" id="IPR020594">
    <property type="entry name" value="Ribosomal_bL9_bac/chp"/>
</dbReference>
<evidence type="ECO:0000256" key="7">
    <source>
        <dbReference type="HAMAP-Rule" id="MF_00503"/>
    </source>
</evidence>
<dbReference type="HAMAP" id="MF_00503">
    <property type="entry name" value="Ribosomal_bL9"/>
    <property type="match status" value="1"/>
</dbReference>
<keyword evidence="10" id="KW-1185">Reference proteome</keyword>
<dbReference type="Proteomes" id="UP000198649">
    <property type="component" value="Unassembled WGS sequence"/>
</dbReference>
<dbReference type="Gene3D" id="3.10.430.100">
    <property type="entry name" value="Ribosomal protein L9, C-terminal domain"/>
    <property type="match status" value="1"/>
</dbReference>
<dbReference type="Pfam" id="PF03948">
    <property type="entry name" value="Ribosomal_L9_C"/>
    <property type="match status" value="1"/>
</dbReference>
<keyword evidence="3 7" id="KW-0694">RNA-binding</keyword>
<dbReference type="OrthoDB" id="9788336at2"/>
<evidence type="ECO:0000259" key="8">
    <source>
        <dbReference type="PROSITE" id="PS00651"/>
    </source>
</evidence>
<dbReference type="NCBIfam" id="TIGR00158">
    <property type="entry name" value="L9"/>
    <property type="match status" value="1"/>
</dbReference>
<organism evidence="9 10">
    <name type="scientific">Nocardioides psychrotolerans</name>
    <dbReference type="NCBI Taxonomy" id="1005945"/>
    <lineage>
        <taxon>Bacteria</taxon>
        <taxon>Bacillati</taxon>
        <taxon>Actinomycetota</taxon>
        <taxon>Actinomycetes</taxon>
        <taxon>Propionibacteriales</taxon>
        <taxon>Nocardioidaceae</taxon>
        <taxon>Nocardioides</taxon>
    </lineage>
</organism>
<dbReference type="GO" id="GO:0006412">
    <property type="term" value="P:translation"/>
    <property type="evidence" value="ECO:0007669"/>
    <property type="project" value="UniProtKB-UniRule"/>
</dbReference>
<keyword evidence="2 7" id="KW-0699">rRNA-binding</keyword>
<dbReference type="InterPro" id="IPR036935">
    <property type="entry name" value="Ribosomal_bL9_N_sf"/>
</dbReference>
<dbReference type="FunFam" id="3.40.5.10:FF:000003">
    <property type="entry name" value="50S ribosomal protein L9"/>
    <property type="match status" value="1"/>
</dbReference>
<dbReference type="EMBL" id="FOQG01000006">
    <property type="protein sequence ID" value="SFI21099.1"/>
    <property type="molecule type" value="Genomic_DNA"/>
</dbReference>
<comment type="similarity">
    <text evidence="1 7">Belongs to the bacterial ribosomal protein bL9 family.</text>
</comment>
<dbReference type="GO" id="GO:0005840">
    <property type="term" value="C:ribosome"/>
    <property type="evidence" value="ECO:0007669"/>
    <property type="project" value="UniProtKB-KW"/>
</dbReference>
<dbReference type="Gene3D" id="3.40.5.10">
    <property type="entry name" value="Ribosomal protein L9, N-terminal domain"/>
    <property type="match status" value="1"/>
</dbReference>
<dbReference type="STRING" id="1005945.SAMN05216561_10676"/>
<dbReference type="InterPro" id="IPR009027">
    <property type="entry name" value="Ribosomal_bL9/RNase_H1_N"/>
</dbReference>
<dbReference type="SUPFAM" id="SSF55653">
    <property type="entry name" value="Ribosomal protein L9 C-domain"/>
    <property type="match status" value="1"/>
</dbReference>
<evidence type="ECO:0000256" key="5">
    <source>
        <dbReference type="ARBA" id="ARBA00023274"/>
    </source>
</evidence>
<evidence type="ECO:0000313" key="9">
    <source>
        <dbReference type="EMBL" id="SFI21099.1"/>
    </source>
</evidence>
<dbReference type="RefSeq" id="WP_091112285.1">
    <property type="nucleotide sequence ID" value="NZ_BKAF01000047.1"/>
</dbReference>
<dbReference type="InterPro" id="IPR036791">
    <property type="entry name" value="Ribosomal_bL9_C_sf"/>
</dbReference>
<dbReference type="GO" id="GO:0019843">
    <property type="term" value="F:rRNA binding"/>
    <property type="evidence" value="ECO:0007669"/>
    <property type="project" value="UniProtKB-UniRule"/>
</dbReference>
<dbReference type="PROSITE" id="PS00651">
    <property type="entry name" value="RIBOSOMAL_L9"/>
    <property type="match status" value="1"/>
</dbReference>
<comment type="function">
    <text evidence="7">Binds to the 23S rRNA.</text>
</comment>
<evidence type="ECO:0000256" key="3">
    <source>
        <dbReference type="ARBA" id="ARBA00022884"/>
    </source>
</evidence>
<dbReference type="AlphaFoldDB" id="A0A1I3GCA9"/>
<dbReference type="SUPFAM" id="SSF55658">
    <property type="entry name" value="L9 N-domain-like"/>
    <property type="match status" value="1"/>
</dbReference>
<evidence type="ECO:0000256" key="6">
    <source>
        <dbReference type="ARBA" id="ARBA00035292"/>
    </source>
</evidence>
<sequence length="148" mass="15752">MKLILTQEVTGLGAPGDIVEVKDGYGRNYLIPRNVAIRWTRGGEKQVASIKAARSSRSVRDHDHAAQIKTKLESAPVDVKVRAGEGGRLFGAVTVADIAEAIAEVSGEAVDKRTIVVTNPIKALGNHEVSIKLHDEVSAQVALNIIPA</sequence>
<evidence type="ECO:0000256" key="4">
    <source>
        <dbReference type="ARBA" id="ARBA00022980"/>
    </source>
</evidence>
<dbReference type="InterPro" id="IPR020070">
    <property type="entry name" value="Ribosomal_bL9_N"/>
</dbReference>
<dbReference type="PANTHER" id="PTHR21368">
    <property type="entry name" value="50S RIBOSOMAL PROTEIN L9"/>
    <property type="match status" value="1"/>
</dbReference>
<keyword evidence="4 7" id="KW-0689">Ribosomal protein</keyword>
<evidence type="ECO:0000256" key="1">
    <source>
        <dbReference type="ARBA" id="ARBA00010605"/>
    </source>
</evidence>